<dbReference type="EMBL" id="CAJNJA010039965">
    <property type="protein sequence ID" value="CAE7761614.1"/>
    <property type="molecule type" value="Genomic_DNA"/>
</dbReference>
<protein>
    <submittedName>
        <fullName evidence="1">Uncharacterized protein</fullName>
    </submittedName>
</protein>
<comment type="caution">
    <text evidence="1">The sequence shown here is derived from an EMBL/GenBank/DDBJ whole genome shotgun (WGS) entry which is preliminary data.</text>
</comment>
<gene>
    <name evidence="1" type="ORF">SNEC2469_LOCUS22162</name>
</gene>
<dbReference type="AlphaFoldDB" id="A0A812Y8X8"/>
<keyword evidence="2" id="KW-1185">Reference proteome</keyword>
<organism evidence="1 2">
    <name type="scientific">Symbiodinium necroappetens</name>
    <dbReference type="NCBI Taxonomy" id="1628268"/>
    <lineage>
        <taxon>Eukaryota</taxon>
        <taxon>Sar</taxon>
        <taxon>Alveolata</taxon>
        <taxon>Dinophyceae</taxon>
        <taxon>Suessiales</taxon>
        <taxon>Symbiodiniaceae</taxon>
        <taxon>Symbiodinium</taxon>
    </lineage>
</organism>
<dbReference type="Proteomes" id="UP000601435">
    <property type="component" value="Unassembled WGS sequence"/>
</dbReference>
<sequence length="437" mass="49833">ILPVVFHVDGAEFYKNNEYVVWSMSSIHAKADVWDCKLPLCIVPHVAMRDDSVAAHVHKRVAEVLAWSMECAATGLGPKAGEDGLPFQSAFRHRLKGQVLPGGYKLAYTGFKADMKARMQANRFERYYNCDLICEACFAEKAKPNKTCPFTDFSETACHRLTRISHTTYMRTASEVSPWACMPGWNLHTVLLDMMHILYLGTLRVMISSCIVFWIRFKALGGGTIAHQLLRLSSEMRQKSRENGIRLNLSSFTPSNVGIASGLNDNPELCSTFKAAAVKSSLWFLAWKAEEISKAQPEVQPLKFVSLCVWSIHSAVVQLDHAGLLMDEDTSKVAYRHIRRHLTCWQWLASFSQSQGWHLWRLKPKHHYFDHISDFILRTRINPSIGAVWEEESFLGRLKKIAIRCHSATTMKRLMQRYLLMMGLRLEESRRVAQQIG</sequence>
<accession>A0A812Y8X8</accession>
<feature type="non-terminal residue" evidence="1">
    <location>
        <position position="437"/>
    </location>
</feature>
<proteinExistence type="predicted"/>
<name>A0A812Y8X8_9DINO</name>
<evidence type="ECO:0000313" key="2">
    <source>
        <dbReference type="Proteomes" id="UP000601435"/>
    </source>
</evidence>
<evidence type="ECO:0000313" key="1">
    <source>
        <dbReference type="EMBL" id="CAE7761614.1"/>
    </source>
</evidence>
<reference evidence="1" key="1">
    <citation type="submission" date="2021-02" db="EMBL/GenBank/DDBJ databases">
        <authorList>
            <person name="Dougan E. K."/>
            <person name="Rhodes N."/>
            <person name="Thang M."/>
            <person name="Chan C."/>
        </authorList>
    </citation>
    <scope>NUCLEOTIDE SEQUENCE</scope>
</reference>
<dbReference type="OrthoDB" id="417446at2759"/>